<dbReference type="SUPFAM" id="SSF48592">
    <property type="entry name" value="GroEL equatorial domain-like"/>
    <property type="match status" value="1"/>
</dbReference>
<dbReference type="OrthoDB" id="1733909at2759"/>
<accession>A0A660KSI6</accession>
<dbReference type="Pfam" id="PF00118">
    <property type="entry name" value="Cpn60_TCP1"/>
    <property type="match status" value="1"/>
</dbReference>
<keyword evidence="4" id="KW-1185">Reference proteome</keyword>
<dbReference type="InterPro" id="IPR027409">
    <property type="entry name" value="GroEL-like_apical_dom_sf"/>
</dbReference>
<comment type="similarity">
    <text evidence="1">Belongs to the chaperonin (HSP60) family.</text>
</comment>
<evidence type="ECO:0000313" key="3">
    <source>
        <dbReference type="EMBL" id="KAE8036916.1"/>
    </source>
</evidence>
<dbReference type="InterPro" id="IPR027410">
    <property type="entry name" value="TCP-1-like_intermed_sf"/>
</dbReference>
<sequence length="248" mass="26671">MNQIAVIVLKESTASTFTAMSSVGSLAAPSCRVMDKKFSSYASISSCSFVRRQNVISHRNHSPKICAMAKELHFNKDGSAIKKLQGRNVVLESKYGSPTVVNGGVTVAKEVELEDPVENIAAGANPVLITRGIEKTSKALVSELKKMSKEVEESELADVAAVSAGNNYEVGNMIAEAMRKVGSKGVVTLEEGKSAENSLYVVEGMQFYSGCISPYFVTDSEKMAVEYENCQVLGILPKDFPTPVEGEK</sequence>
<dbReference type="Gene3D" id="3.50.7.10">
    <property type="entry name" value="GroEL"/>
    <property type="match status" value="1"/>
</dbReference>
<name>A0A660KSI6_9ROSI</name>
<dbReference type="GO" id="GO:0140662">
    <property type="term" value="F:ATP-dependent protein folding chaperone"/>
    <property type="evidence" value="ECO:0007669"/>
    <property type="project" value="InterPro"/>
</dbReference>
<dbReference type="PANTHER" id="PTHR45633">
    <property type="entry name" value="60 KDA HEAT SHOCK PROTEIN, MITOCHONDRIAL"/>
    <property type="match status" value="1"/>
</dbReference>
<evidence type="ECO:0000256" key="1">
    <source>
        <dbReference type="ARBA" id="ARBA00006607"/>
    </source>
</evidence>
<dbReference type="Proteomes" id="UP000327013">
    <property type="component" value="Chromosome 4"/>
</dbReference>
<keyword evidence="2" id="KW-0143">Chaperone</keyword>
<proteinExistence type="inferred from homology"/>
<dbReference type="EMBL" id="CM017324">
    <property type="protein sequence ID" value="KAE8036916.1"/>
    <property type="molecule type" value="Genomic_DNA"/>
</dbReference>
<dbReference type="InterPro" id="IPR027413">
    <property type="entry name" value="GROEL-like_equatorial_sf"/>
</dbReference>
<reference evidence="3 4" key="1">
    <citation type="submission" date="2019-06" db="EMBL/GenBank/DDBJ databases">
        <title>A chromosomal-level reference genome of Carpinus fangiana (Coryloideae, Betulaceae).</title>
        <authorList>
            <person name="Yang X."/>
            <person name="Wang Z."/>
            <person name="Zhang L."/>
            <person name="Hao G."/>
            <person name="Liu J."/>
            <person name="Yang Y."/>
        </authorList>
    </citation>
    <scope>NUCLEOTIDE SEQUENCE [LARGE SCALE GENOMIC DNA]</scope>
    <source>
        <strain evidence="3">Cfa_2016G</strain>
        <tissue evidence="3">Leaf</tissue>
    </source>
</reference>
<dbReference type="GO" id="GO:0042026">
    <property type="term" value="P:protein refolding"/>
    <property type="evidence" value="ECO:0007669"/>
    <property type="project" value="InterPro"/>
</dbReference>
<dbReference type="AlphaFoldDB" id="A0A660KSI6"/>
<dbReference type="GO" id="GO:0005524">
    <property type="term" value="F:ATP binding"/>
    <property type="evidence" value="ECO:0007669"/>
    <property type="project" value="InterPro"/>
</dbReference>
<dbReference type="InterPro" id="IPR002423">
    <property type="entry name" value="Cpn60/GroEL/TCP-1"/>
</dbReference>
<gene>
    <name evidence="3" type="ORF">FH972_009548</name>
</gene>
<dbReference type="Gene3D" id="1.10.560.10">
    <property type="entry name" value="GroEL-like equatorial domain"/>
    <property type="match status" value="2"/>
</dbReference>
<organism evidence="3 4">
    <name type="scientific">Carpinus fangiana</name>
    <dbReference type="NCBI Taxonomy" id="176857"/>
    <lineage>
        <taxon>Eukaryota</taxon>
        <taxon>Viridiplantae</taxon>
        <taxon>Streptophyta</taxon>
        <taxon>Embryophyta</taxon>
        <taxon>Tracheophyta</taxon>
        <taxon>Spermatophyta</taxon>
        <taxon>Magnoliopsida</taxon>
        <taxon>eudicotyledons</taxon>
        <taxon>Gunneridae</taxon>
        <taxon>Pentapetalae</taxon>
        <taxon>rosids</taxon>
        <taxon>fabids</taxon>
        <taxon>Fagales</taxon>
        <taxon>Betulaceae</taxon>
        <taxon>Carpinus</taxon>
    </lineage>
</organism>
<evidence type="ECO:0000256" key="2">
    <source>
        <dbReference type="ARBA" id="ARBA00023186"/>
    </source>
</evidence>
<dbReference type="InterPro" id="IPR001844">
    <property type="entry name" value="Cpn60/GroEL"/>
</dbReference>
<protein>
    <submittedName>
        <fullName evidence="3">Uncharacterized protein</fullName>
    </submittedName>
</protein>
<evidence type="ECO:0000313" key="4">
    <source>
        <dbReference type="Proteomes" id="UP000327013"/>
    </source>
</evidence>
<dbReference type="Gene3D" id="3.30.260.10">
    <property type="entry name" value="TCP-1-like chaperonin intermediate domain"/>
    <property type="match status" value="1"/>
</dbReference>